<evidence type="ECO:0000313" key="3">
    <source>
        <dbReference type="Proteomes" id="UP001597090"/>
    </source>
</evidence>
<dbReference type="EMBL" id="JBHTIH010000003">
    <property type="protein sequence ID" value="MFD0738876.1"/>
    <property type="molecule type" value="Genomic_DNA"/>
</dbReference>
<comment type="caution">
    <text evidence="2">The sequence shown here is derived from an EMBL/GenBank/DDBJ whole genome shotgun (WGS) entry which is preliminary data.</text>
</comment>
<gene>
    <name evidence="2" type="ORF">ACFQZQ_06235</name>
</gene>
<dbReference type="Proteomes" id="UP001597090">
    <property type="component" value="Unassembled WGS sequence"/>
</dbReference>
<feature type="signal peptide" evidence="1">
    <location>
        <begin position="1"/>
        <end position="21"/>
    </location>
</feature>
<feature type="chain" id="PRO_5046046894" evidence="1">
    <location>
        <begin position="22"/>
        <end position="140"/>
    </location>
</feature>
<keyword evidence="1" id="KW-0732">Signal</keyword>
<accession>A0ABW2YQ00</accession>
<reference evidence="3" key="1">
    <citation type="journal article" date="2019" name="Int. J. Syst. Evol. Microbiol.">
        <title>The Global Catalogue of Microorganisms (GCM) 10K type strain sequencing project: providing services to taxonomists for standard genome sequencing and annotation.</title>
        <authorList>
            <consortium name="The Broad Institute Genomics Platform"/>
            <consortium name="The Broad Institute Genome Sequencing Center for Infectious Disease"/>
            <person name="Wu L."/>
            <person name="Ma J."/>
        </authorList>
    </citation>
    <scope>NUCLEOTIDE SEQUENCE [LARGE SCALE GENOMIC DNA]</scope>
    <source>
        <strain evidence="3">CCUG 55491</strain>
    </source>
</reference>
<proteinExistence type="predicted"/>
<dbReference type="RefSeq" id="WP_386811902.1">
    <property type="nucleotide sequence ID" value="NZ_JBHTIH010000003.1"/>
</dbReference>
<keyword evidence="3" id="KW-1185">Reference proteome</keyword>
<sequence>MAGWRCGAVALLLGWGFAASAQDVRPQSLQMYGGTYSTDCRNAAAPRLRISAEALVIEQGARRQLGRGVMDSYTSFGGAPTSPVPPGYVMEFISDAFSFYVFQDQAGLYIEPAAGAPSAAAVIGKANMQARFRRCAADAR</sequence>
<evidence type="ECO:0000256" key="1">
    <source>
        <dbReference type="SAM" id="SignalP"/>
    </source>
</evidence>
<protein>
    <submittedName>
        <fullName evidence="2">Uncharacterized protein</fullName>
    </submittedName>
</protein>
<name>A0ABW2YQ00_9GAMM</name>
<evidence type="ECO:0000313" key="2">
    <source>
        <dbReference type="EMBL" id="MFD0738876.1"/>
    </source>
</evidence>
<organism evidence="2 3">
    <name type="scientific">Lysobacter koreensis</name>
    <dbReference type="NCBI Taxonomy" id="266122"/>
    <lineage>
        <taxon>Bacteria</taxon>
        <taxon>Pseudomonadati</taxon>
        <taxon>Pseudomonadota</taxon>
        <taxon>Gammaproteobacteria</taxon>
        <taxon>Lysobacterales</taxon>
        <taxon>Lysobacteraceae</taxon>
        <taxon>Lysobacter</taxon>
    </lineage>
</organism>